<accession>A0ABU4S3A3</accession>
<dbReference type="InterPro" id="IPR003795">
    <property type="entry name" value="DUF192"/>
</dbReference>
<comment type="caution">
    <text evidence="1">The sequence shown here is derived from an EMBL/GenBank/DDBJ whole genome shotgun (WGS) entry which is preliminary data.</text>
</comment>
<proteinExistence type="predicted"/>
<name>A0ABU4S3A3_9GAMM</name>
<evidence type="ECO:0000313" key="2">
    <source>
        <dbReference type="Proteomes" id="UP001273505"/>
    </source>
</evidence>
<dbReference type="RefSeq" id="WP_302722456.1">
    <property type="nucleotide sequence ID" value="NZ_JAULRU010000548.1"/>
</dbReference>
<sequence>MIEQKVLWQRDGSVVKSGSLHCASTYWQRARGLLGRPSPASGIGLKISPCSSVHTFFMGYAIDLVYLSRENIVLKVVTDLKPWRVSATRGAHSVVEYAAGEVDVLGIQVGDVCVYC</sequence>
<dbReference type="EMBL" id="JAXAFO010000015">
    <property type="protein sequence ID" value="MDX6849744.1"/>
    <property type="molecule type" value="Genomic_DNA"/>
</dbReference>
<protein>
    <submittedName>
        <fullName evidence="1">DUF192 domain-containing protein</fullName>
    </submittedName>
</protein>
<reference evidence="1 2" key="1">
    <citation type="submission" date="2023-11" db="EMBL/GenBank/DDBJ databases">
        <title>Gilvimarinus fulvus sp. nov., isolated from the surface of Kelp.</title>
        <authorList>
            <person name="Sun Y.Y."/>
            <person name="Gong Y."/>
            <person name="Du Z.J."/>
        </authorList>
    </citation>
    <scope>NUCLEOTIDE SEQUENCE [LARGE SCALE GENOMIC DNA]</scope>
    <source>
        <strain evidence="1 2">SDUM040013</strain>
    </source>
</reference>
<dbReference type="Pfam" id="PF02643">
    <property type="entry name" value="DUF192"/>
    <property type="match status" value="1"/>
</dbReference>
<organism evidence="1 2">
    <name type="scientific">Gilvimarinus gilvus</name>
    <dbReference type="NCBI Taxonomy" id="3058038"/>
    <lineage>
        <taxon>Bacteria</taxon>
        <taxon>Pseudomonadati</taxon>
        <taxon>Pseudomonadota</taxon>
        <taxon>Gammaproteobacteria</taxon>
        <taxon>Cellvibrionales</taxon>
        <taxon>Cellvibrionaceae</taxon>
        <taxon>Gilvimarinus</taxon>
    </lineage>
</organism>
<dbReference type="Proteomes" id="UP001273505">
    <property type="component" value="Unassembled WGS sequence"/>
</dbReference>
<dbReference type="Gene3D" id="2.60.120.1140">
    <property type="entry name" value="Protein of unknown function DUF192"/>
    <property type="match status" value="1"/>
</dbReference>
<dbReference type="InterPro" id="IPR038695">
    <property type="entry name" value="Saro_0823-like_sf"/>
</dbReference>
<gene>
    <name evidence="1" type="ORF">SCD92_10270</name>
</gene>
<keyword evidence="2" id="KW-1185">Reference proteome</keyword>
<evidence type="ECO:0000313" key="1">
    <source>
        <dbReference type="EMBL" id="MDX6849744.1"/>
    </source>
</evidence>